<organism evidence="1 2">
    <name type="scientific">Salinivirga cyanobacteriivorans</name>
    <dbReference type="NCBI Taxonomy" id="1307839"/>
    <lineage>
        <taxon>Bacteria</taxon>
        <taxon>Pseudomonadati</taxon>
        <taxon>Bacteroidota</taxon>
        <taxon>Bacteroidia</taxon>
        <taxon>Bacteroidales</taxon>
        <taxon>Salinivirgaceae</taxon>
        <taxon>Salinivirga</taxon>
    </lineage>
</organism>
<dbReference type="KEGG" id="blq:L21SP5_03227"/>
<dbReference type="Proteomes" id="UP000064893">
    <property type="component" value="Chromosome"/>
</dbReference>
<reference evidence="1 2" key="1">
    <citation type="submission" date="2015-11" db="EMBL/GenBank/DDBJ databases">
        <title>Description and complete genome sequence of a novel strain predominating in hypersaline microbial mats and representing a new family of the Bacteriodetes phylum.</title>
        <authorList>
            <person name="Spring S."/>
            <person name="Bunk B."/>
            <person name="Sproer C."/>
            <person name="Klenk H.-P."/>
        </authorList>
    </citation>
    <scope>NUCLEOTIDE SEQUENCE [LARGE SCALE GENOMIC DNA]</scope>
    <source>
        <strain evidence="1 2">L21-Spi-D4</strain>
    </source>
</reference>
<gene>
    <name evidence="1" type="ORF">L21SP5_03227</name>
</gene>
<dbReference type="STRING" id="1307839.L21SP5_03227"/>
<accession>A0A0S2I378</accession>
<evidence type="ECO:0000313" key="1">
    <source>
        <dbReference type="EMBL" id="ALO16841.1"/>
    </source>
</evidence>
<evidence type="ECO:0000313" key="2">
    <source>
        <dbReference type="Proteomes" id="UP000064893"/>
    </source>
</evidence>
<sequence>MNFITVNSGFNYYIHEPDIPGYKTDPNLFNNKKRWQYGATCFYSMKVANKTNNFERDNCPIYGCNLTMGYFIPKFSYLNLGIEYIADTYIRNLLNRNQIDKDFQRLAIITGHTANFGKLSFVNDFGWYIYSPYKAMDPVYQHYRLTYNFGKKWFLGVGLKAHRHVAELMMINTGITL</sequence>
<proteinExistence type="predicted"/>
<keyword evidence="2" id="KW-1185">Reference proteome</keyword>
<evidence type="ECO:0008006" key="3">
    <source>
        <dbReference type="Google" id="ProtNLM"/>
    </source>
</evidence>
<dbReference type="EMBL" id="CP013118">
    <property type="protein sequence ID" value="ALO16841.1"/>
    <property type="molecule type" value="Genomic_DNA"/>
</dbReference>
<dbReference type="AlphaFoldDB" id="A0A0S2I378"/>
<dbReference type="RefSeq" id="WP_057954189.1">
    <property type="nucleotide sequence ID" value="NZ_CP013118.1"/>
</dbReference>
<name>A0A0S2I378_9BACT</name>
<protein>
    <recommendedName>
        <fullName evidence="3">Lipid A 3-O-deacylase (PagL)</fullName>
    </recommendedName>
</protein>